<keyword evidence="6" id="KW-0029">Amino-acid transport</keyword>
<dbReference type="PANTHER" id="PTHR43166">
    <property type="entry name" value="AMINO ACID IMPORT ATP-BINDING PROTEIN"/>
    <property type="match status" value="1"/>
</dbReference>
<evidence type="ECO:0000256" key="6">
    <source>
        <dbReference type="ARBA" id="ARBA00022970"/>
    </source>
</evidence>
<dbReference type="EMBL" id="AZCU01000025">
    <property type="protein sequence ID" value="KRK22226.1"/>
    <property type="molecule type" value="Genomic_DNA"/>
</dbReference>
<dbReference type="PANTHER" id="PTHR43166:SF30">
    <property type="entry name" value="METHIONINE IMPORT ATP-BINDING PROTEIN METN"/>
    <property type="match status" value="1"/>
</dbReference>
<dbReference type="GO" id="GO:0005524">
    <property type="term" value="F:ATP binding"/>
    <property type="evidence" value="ECO:0007669"/>
    <property type="project" value="UniProtKB-KW"/>
</dbReference>
<dbReference type="InterPro" id="IPR027417">
    <property type="entry name" value="P-loop_NTPase"/>
</dbReference>
<dbReference type="SUPFAM" id="SSF52540">
    <property type="entry name" value="P-loop containing nucleoside triphosphate hydrolases"/>
    <property type="match status" value="1"/>
</dbReference>
<dbReference type="Gene3D" id="3.40.50.300">
    <property type="entry name" value="P-loop containing nucleotide triphosphate hydrolases"/>
    <property type="match status" value="1"/>
</dbReference>
<dbReference type="InterPro" id="IPR018449">
    <property type="entry name" value="NIL_domain"/>
</dbReference>
<dbReference type="GO" id="GO:0006865">
    <property type="term" value="P:amino acid transport"/>
    <property type="evidence" value="ECO:0007669"/>
    <property type="project" value="UniProtKB-KW"/>
</dbReference>
<dbReference type="PROSITE" id="PS00211">
    <property type="entry name" value="ABC_TRANSPORTER_1"/>
    <property type="match status" value="1"/>
</dbReference>
<dbReference type="SMART" id="SM00930">
    <property type="entry name" value="NIL"/>
    <property type="match status" value="1"/>
</dbReference>
<dbReference type="PROSITE" id="PS50893">
    <property type="entry name" value="ABC_TRANSPORTER_2"/>
    <property type="match status" value="1"/>
</dbReference>
<name>A0A837R811_LACPE</name>
<evidence type="ECO:0000256" key="7">
    <source>
        <dbReference type="ARBA" id="ARBA00023136"/>
    </source>
</evidence>
<evidence type="ECO:0000256" key="1">
    <source>
        <dbReference type="ARBA" id="ARBA00022448"/>
    </source>
</evidence>
<sequence length="358" mass="38958">MQKMTEAVIDLTKIGVTFKDGQQTIQAVQDVDLKIEAGDIYGIIGYSGAGKSTLVRVINLLQVPTTGRVVVNGQALQELSPVALRQARKRVGMIFQHFNLMQSRTVLGNVVYPLLGQKISKSERRAKALRLLKLVGLEDYADSYPDKLSGGQKQRVAIARALVTDPQILISDEATSALDPKTTAAILSLLQQVNRDLGVTIVLITHEMQVIKSVCHHVAVMENGRIIERGPVAQVFTAPQAPLTVDFVETSTNVRAAIERITRTIKLSELADDQELIAFKFVGQSTKQGIVSHLSQTLGVDVNILFANIDQIDGQNVGDMIAIITGNLPAFNQAIAQLADQGVQTHVINEQDVKELVD</sequence>
<dbReference type="SMART" id="SM00382">
    <property type="entry name" value="AAA"/>
    <property type="match status" value="1"/>
</dbReference>
<dbReference type="Pfam" id="PF09383">
    <property type="entry name" value="NIL"/>
    <property type="match status" value="1"/>
</dbReference>
<dbReference type="AlphaFoldDB" id="A0A837R811"/>
<accession>A0A837R811</accession>
<evidence type="ECO:0000256" key="5">
    <source>
        <dbReference type="ARBA" id="ARBA00022967"/>
    </source>
</evidence>
<dbReference type="InterPro" id="IPR003439">
    <property type="entry name" value="ABC_transporter-like_ATP-bd"/>
</dbReference>
<feature type="domain" description="ABC transporter" evidence="8">
    <location>
        <begin position="11"/>
        <end position="248"/>
    </location>
</feature>
<dbReference type="InterPro" id="IPR050086">
    <property type="entry name" value="MetN_ABC_transporter-like"/>
</dbReference>
<dbReference type="InterPro" id="IPR041701">
    <property type="entry name" value="MetN_ABC"/>
</dbReference>
<dbReference type="Pfam" id="PF00005">
    <property type="entry name" value="ABC_tran"/>
    <property type="match status" value="1"/>
</dbReference>
<reference evidence="9 10" key="1">
    <citation type="journal article" date="2015" name="Genome Announc.">
        <title>Expanding the biotechnology potential of lactobacilli through comparative genomics of 213 strains and associated genera.</title>
        <authorList>
            <person name="Sun Z."/>
            <person name="Harris H.M."/>
            <person name="McCann A."/>
            <person name="Guo C."/>
            <person name="Argimon S."/>
            <person name="Zhang W."/>
            <person name="Yang X."/>
            <person name="Jeffery I.B."/>
            <person name="Cooney J.C."/>
            <person name="Kagawa T.F."/>
            <person name="Liu W."/>
            <person name="Song Y."/>
            <person name="Salvetti E."/>
            <person name="Wrobel A."/>
            <person name="Rasinkangas P."/>
            <person name="Parkhill J."/>
            <person name="Rea M.C."/>
            <person name="O'Sullivan O."/>
            <person name="Ritari J."/>
            <person name="Douillard F.P."/>
            <person name="Paul Ross R."/>
            <person name="Yang R."/>
            <person name="Briner A.E."/>
            <person name="Felis G.E."/>
            <person name="de Vos W.M."/>
            <person name="Barrangou R."/>
            <person name="Klaenhammer T.R."/>
            <person name="Caufield P.W."/>
            <person name="Cui Y."/>
            <person name="Zhang H."/>
            <person name="O'Toole P.W."/>
        </authorList>
    </citation>
    <scope>NUCLEOTIDE SEQUENCE [LARGE SCALE GENOMIC DNA]</scope>
    <source>
        <strain evidence="9 10">DSM 20314</strain>
    </source>
</reference>
<keyword evidence="3" id="KW-0547">Nucleotide-binding</keyword>
<keyword evidence="4" id="KW-0067">ATP-binding</keyword>
<evidence type="ECO:0000313" key="10">
    <source>
        <dbReference type="Proteomes" id="UP000051020"/>
    </source>
</evidence>
<gene>
    <name evidence="9" type="ORF">FD24_GL001907</name>
</gene>
<dbReference type="InterPro" id="IPR017871">
    <property type="entry name" value="ABC_transporter-like_CS"/>
</dbReference>
<dbReference type="Gene3D" id="3.30.70.260">
    <property type="match status" value="1"/>
</dbReference>
<dbReference type="InterPro" id="IPR003593">
    <property type="entry name" value="AAA+_ATPase"/>
</dbReference>
<dbReference type="GO" id="GO:0016887">
    <property type="term" value="F:ATP hydrolysis activity"/>
    <property type="evidence" value="ECO:0007669"/>
    <property type="project" value="InterPro"/>
</dbReference>
<keyword evidence="2" id="KW-1003">Cell membrane</keyword>
<keyword evidence="7" id="KW-0472">Membrane</keyword>
<evidence type="ECO:0000259" key="8">
    <source>
        <dbReference type="PROSITE" id="PS50893"/>
    </source>
</evidence>
<proteinExistence type="predicted"/>
<dbReference type="Proteomes" id="UP000051020">
    <property type="component" value="Unassembled WGS sequence"/>
</dbReference>
<protein>
    <submittedName>
        <fullName evidence="9">Abc superfamily atp binding cassette transporter, binding protein</fullName>
    </submittedName>
</protein>
<evidence type="ECO:0000256" key="2">
    <source>
        <dbReference type="ARBA" id="ARBA00022475"/>
    </source>
</evidence>
<evidence type="ECO:0000256" key="3">
    <source>
        <dbReference type="ARBA" id="ARBA00022741"/>
    </source>
</evidence>
<comment type="caution">
    <text evidence="9">The sequence shown here is derived from an EMBL/GenBank/DDBJ whole genome shotgun (WGS) entry which is preliminary data.</text>
</comment>
<dbReference type="SUPFAM" id="SSF55021">
    <property type="entry name" value="ACT-like"/>
    <property type="match status" value="1"/>
</dbReference>
<organism evidence="9 10">
    <name type="scientific">Lactiplantibacillus pentosus DSM 20314</name>
    <dbReference type="NCBI Taxonomy" id="1423791"/>
    <lineage>
        <taxon>Bacteria</taxon>
        <taxon>Bacillati</taxon>
        <taxon>Bacillota</taxon>
        <taxon>Bacilli</taxon>
        <taxon>Lactobacillales</taxon>
        <taxon>Lactobacillaceae</taxon>
        <taxon>Lactiplantibacillus</taxon>
    </lineage>
</organism>
<dbReference type="CDD" id="cd03258">
    <property type="entry name" value="ABC_MetN_methionine_transporter"/>
    <property type="match status" value="1"/>
</dbReference>
<evidence type="ECO:0000313" key="9">
    <source>
        <dbReference type="EMBL" id="KRK22226.1"/>
    </source>
</evidence>
<dbReference type="InterPro" id="IPR045865">
    <property type="entry name" value="ACT-like_dom_sf"/>
</dbReference>
<evidence type="ECO:0000256" key="4">
    <source>
        <dbReference type="ARBA" id="ARBA00022840"/>
    </source>
</evidence>
<keyword evidence="5" id="KW-1278">Translocase</keyword>
<keyword evidence="1" id="KW-0813">Transport</keyword>